<dbReference type="Proteomes" id="UP001549363">
    <property type="component" value="Unassembled WGS sequence"/>
</dbReference>
<dbReference type="InterPro" id="IPR008767">
    <property type="entry name" value="Phage_SPP1_head-tail_adaptor"/>
</dbReference>
<dbReference type="RefSeq" id="WP_354471639.1">
    <property type="nucleotide sequence ID" value="NZ_JBEPSB010000007.1"/>
</dbReference>
<evidence type="ECO:0000313" key="2">
    <source>
        <dbReference type="Proteomes" id="UP001549363"/>
    </source>
</evidence>
<comment type="caution">
    <text evidence="1">The sequence shown here is derived from an EMBL/GenBank/DDBJ whole genome shotgun (WGS) entry which is preliminary data.</text>
</comment>
<dbReference type="Pfam" id="PF05521">
    <property type="entry name" value="Phage_HCP"/>
    <property type="match status" value="1"/>
</dbReference>
<dbReference type="NCBIfam" id="TIGR01563">
    <property type="entry name" value="gp16_SPP1"/>
    <property type="match status" value="1"/>
</dbReference>
<accession>A0ABV2PII3</accession>
<proteinExistence type="predicted"/>
<protein>
    <submittedName>
        <fullName evidence="1">SPP1 family predicted phage head-tail adaptor</fullName>
    </submittedName>
</protein>
<evidence type="ECO:0000313" key="1">
    <source>
        <dbReference type="EMBL" id="MET4560757.1"/>
    </source>
</evidence>
<organism evidence="1 2">
    <name type="scientific">Lysinibacillus parviboronicapiens</name>
    <dbReference type="NCBI Taxonomy" id="436516"/>
    <lineage>
        <taxon>Bacteria</taxon>
        <taxon>Bacillati</taxon>
        <taxon>Bacillota</taxon>
        <taxon>Bacilli</taxon>
        <taxon>Bacillales</taxon>
        <taxon>Bacillaceae</taxon>
        <taxon>Lysinibacillus</taxon>
    </lineage>
</organism>
<dbReference type="InterPro" id="IPR038666">
    <property type="entry name" value="SSP1_head-tail_sf"/>
</dbReference>
<dbReference type="Gene3D" id="2.40.10.270">
    <property type="entry name" value="Bacteriophage SPP1 head-tail adaptor protein"/>
    <property type="match status" value="1"/>
</dbReference>
<dbReference type="EMBL" id="JBEPSB010000007">
    <property type="protein sequence ID" value="MET4560757.1"/>
    <property type="molecule type" value="Genomic_DNA"/>
</dbReference>
<sequence length="111" mass="12973">MNYQHNNNAARLNKRVTFYNPPGVIGEDGWPSTDWTPYKKLWAEVKTQKGYKVFNSDATQWQGKRIVGIRYRNDIHPAMQLEIAGVMYEIESLVNDDERNQWITIIAKEVT</sequence>
<keyword evidence="2" id="KW-1185">Reference proteome</keyword>
<name>A0ABV2PII3_9BACI</name>
<gene>
    <name evidence="1" type="ORF">ABIA69_001901</name>
</gene>
<reference evidence="1 2" key="1">
    <citation type="submission" date="2024-06" db="EMBL/GenBank/DDBJ databases">
        <title>Sorghum-associated microbial communities from plants grown in Nebraska, USA.</title>
        <authorList>
            <person name="Schachtman D."/>
        </authorList>
    </citation>
    <scope>NUCLEOTIDE SEQUENCE [LARGE SCALE GENOMIC DNA]</scope>
    <source>
        <strain evidence="1 2">736</strain>
    </source>
</reference>